<dbReference type="OrthoDB" id="5175362at2"/>
<feature type="transmembrane region" description="Helical" evidence="1">
    <location>
        <begin position="59"/>
        <end position="82"/>
    </location>
</feature>
<comment type="caution">
    <text evidence="2">The sequence shown here is derived from an EMBL/GenBank/DDBJ whole genome shotgun (WGS) entry which is preliminary data.</text>
</comment>
<feature type="transmembrane region" description="Helical" evidence="1">
    <location>
        <begin position="333"/>
        <end position="350"/>
    </location>
</feature>
<accession>A0A2T1A5I6</accession>
<gene>
    <name evidence="2" type="ORF">CLV47_102438</name>
</gene>
<feature type="transmembrane region" description="Helical" evidence="1">
    <location>
        <begin position="230"/>
        <end position="256"/>
    </location>
</feature>
<dbReference type="EMBL" id="PVUE01000002">
    <property type="protein sequence ID" value="PRZ43747.1"/>
    <property type="molecule type" value="Genomic_DNA"/>
</dbReference>
<sequence length="406" mass="41865">MRERIEHVSQSPDRSRSDIVIWLCSVVLLVGVIAVLNLGEVRNLGARVRLLGGAPGAIPAAPTPTAIVAIIVAALIAVGLISARSSITRLPWPWMQTVTTGATFGWTMSLAVVRAFPDTGGTAATYAGQRFIDLLESAEGGSRWLSLAIVAALAAIATGFLNAGMQSLCGSAQARRFSIVIALSPLAAWYAEGSTVLMVVLVSATLGLAAMASERGRGLGWSTSLGVVAGLLLCCATLAQFEGAAAGVGVLCIFFLRRRSLMILVAAIGLAIGLVVAFVAGWSWTRELSDASRLSQRQIGVYAALIVVSAILVFASSGATMVASWRKLRCTPAWPLMLTGLAGLVFTFAARTFTGSVMGAIAPWIALLMVAAVAPRIQGGTPRGPAVGVAAASAVAALAWTAFMSS</sequence>
<keyword evidence="1" id="KW-0812">Transmembrane</keyword>
<feature type="transmembrane region" description="Helical" evidence="1">
    <location>
        <begin position="299"/>
        <end position="321"/>
    </location>
</feature>
<keyword evidence="1" id="KW-1133">Transmembrane helix</keyword>
<evidence type="ECO:0000256" key="1">
    <source>
        <dbReference type="SAM" id="Phobius"/>
    </source>
</evidence>
<feature type="transmembrane region" description="Helical" evidence="1">
    <location>
        <begin position="263"/>
        <end position="284"/>
    </location>
</feature>
<evidence type="ECO:0000313" key="2">
    <source>
        <dbReference type="EMBL" id="PRZ43747.1"/>
    </source>
</evidence>
<dbReference type="RefSeq" id="WP_106347866.1">
    <property type="nucleotide sequence ID" value="NZ_PVUE01000002.1"/>
</dbReference>
<feature type="transmembrane region" description="Helical" evidence="1">
    <location>
        <begin position="386"/>
        <end position="403"/>
    </location>
</feature>
<reference evidence="2 3" key="1">
    <citation type="submission" date="2018-03" db="EMBL/GenBank/DDBJ databases">
        <title>Genomic Encyclopedia of Archaeal and Bacterial Type Strains, Phase II (KMG-II): from individual species to whole genera.</title>
        <authorList>
            <person name="Goeker M."/>
        </authorList>
    </citation>
    <scope>NUCLEOTIDE SEQUENCE [LARGE SCALE GENOMIC DNA]</scope>
    <source>
        <strain evidence="2 3">DSM 100065</strain>
    </source>
</reference>
<keyword evidence="1" id="KW-0472">Membrane</keyword>
<organism evidence="2 3">
    <name type="scientific">Antricoccus suffuscus</name>
    <dbReference type="NCBI Taxonomy" id="1629062"/>
    <lineage>
        <taxon>Bacteria</taxon>
        <taxon>Bacillati</taxon>
        <taxon>Actinomycetota</taxon>
        <taxon>Actinomycetes</taxon>
        <taxon>Geodermatophilales</taxon>
        <taxon>Antricoccaceae</taxon>
        <taxon>Antricoccus</taxon>
    </lineage>
</organism>
<name>A0A2T1A5I6_9ACTN</name>
<feature type="transmembrane region" description="Helical" evidence="1">
    <location>
        <begin position="144"/>
        <end position="165"/>
    </location>
</feature>
<proteinExistence type="predicted"/>
<feature type="transmembrane region" description="Helical" evidence="1">
    <location>
        <begin position="94"/>
        <end position="116"/>
    </location>
</feature>
<feature type="transmembrane region" description="Helical" evidence="1">
    <location>
        <begin position="20"/>
        <end position="39"/>
    </location>
</feature>
<protein>
    <submittedName>
        <fullName evidence="2">Uncharacterized protein</fullName>
    </submittedName>
</protein>
<keyword evidence="3" id="KW-1185">Reference proteome</keyword>
<feature type="transmembrane region" description="Helical" evidence="1">
    <location>
        <begin position="356"/>
        <end position="374"/>
    </location>
</feature>
<dbReference type="Proteomes" id="UP000237752">
    <property type="component" value="Unassembled WGS sequence"/>
</dbReference>
<dbReference type="AlphaFoldDB" id="A0A2T1A5I6"/>
<evidence type="ECO:0000313" key="3">
    <source>
        <dbReference type="Proteomes" id="UP000237752"/>
    </source>
</evidence>
<feature type="transmembrane region" description="Helical" evidence="1">
    <location>
        <begin position="177"/>
        <end position="210"/>
    </location>
</feature>